<reference evidence="2" key="1">
    <citation type="journal article" date="2011" name="Nat. Biotechnol.">
        <title>The genomic sequence of the Chinese hamster ovary (CHO)-K1 cell line.</title>
        <authorList>
            <person name="Xu X."/>
            <person name="Nagarajan H."/>
            <person name="Lewis N.E."/>
            <person name="Pan S."/>
            <person name="Cai Z."/>
            <person name="Liu X."/>
            <person name="Chen W."/>
            <person name="Xie M."/>
            <person name="Wang W."/>
            <person name="Hammond S."/>
            <person name="Andersen M.R."/>
            <person name="Neff N."/>
            <person name="Passarelli B."/>
            <person name="Koh W."/>
            <person name="Fan H.C."/>
            <person name="Wang J."/>
            <person name="Gui Y."/>
            <person name="Lee K.H."/>
            <person name="Betenbaugh M.J."/>
            <person name="Quake S.R."/>
            <person name="Famili I."/>
            <person name="Palsson B.O."/>
            <person name="Wang J."/>
        </authorList>
    </citation>
    <scope>NUCLEOTIDE SEQUENCE [LARGE SCALE GENOMIC DNA]</scope>
    <source>
        <strain evidence="2">CHO K1 cell line</strain>
    </source>
</reference>
<protein>
    <submittedName>
        <fullName evidence="1">Uncharacterized protein</fullName>
    </submittedName>
</protein>
<dbReference type="EMBL" id="JH000399">
    <property type="protein sequence ID" value="EGW10629.1"/>
    <property type="molecule type" value="Genomic_DNA"/>
</dbReference>
<proteinExistence type="predicted"/>
<dbReference type="InParanoid" id="G3HI93"/>
<evidence type="ECO:0000313" key="2">
    <source>
        <dbReference type="Proteomes" id="UP000001075"/>
    </source>
</evidence>
<accession>G3HI93</accession>
<sequence length="111" mass="12159">MMPQGCVWHCRKTQDAFEGLLCFLDVTEQILPPHAPNCASLPFSPSAGEVLVEVTATPSCSCLVQPDSLVRQQSFQGLAMFRKYMGGSYPAPQIAILENTQHISRNKASPH</sequence>
<organism evidence="1 2">
    <name type="scientific">Cricetulus griseus</name>
    <name type="common">Chinese hamster</name>
    <name type="synonym">Cricetulus barabensis griseus</name>
    <dbReference type="NCBI Taxonomy" id="10029"/>
    <lineage>
        <taxon>Eukaryota</taxon>
        <taxon>Metazoa</taxon>
        <taxon>Chordata</taxon>
        <taxon>Craniata</taxon>
        <taxon>Vertebrata</taxon>
        <taxon>Euteleostomi</taxon>
        <taxon>Mammalia</taxon>
        <taxon>Eutheria</taxon>
        <taxon>Euarchontoglires</taxon>
        <taxon>Glires</taxon>
        <taxon>Rodentia</taxon>
        <taxon>Myomorpha</taxon>
        <taxon>Muroidea</taxon>
        <taxon>Cricetidae</taxon>
        <taxon>Cricetinae</taxon>
        <taxon>Cricetulus</taxon>
    </lineage>
</organism>
<dbReference type="AlphaFoldDB" id="G3HI93"/>
<dbReference type="Proteomes" id="UP000001075">
    <property type="component" value="Unassembled WGS sequence"/>
</dbReference>
<evidence type="ECO:0000313" key="1">
    <source>
        <dbReference type="EMBL" id="EGW10629.1"/>
    </source>
</evidence>
<name>G3HI93_CRIGR</name>
<gene>
    <name evidence="1" type="ORF">I79_010360</name>
</gene>